<keyword evidence="3" id="KW-1185">Reference proteome</keyword>
<organism evidence="2 3">
    <name type="scientific">Actinocorallia longicatena</name>
    <dbReference type="NCBI Taxonomy" id="111803"/>
    <lineage>
        <taxon>Bacteria</taxon>
        <taxon>Bacillati</taxon>
        <taxon>Actinomycetota</taxon>
        <taxon>Actinomycetes</taxon>
        <taxon>Streptosporangiales</taxon>
        <taxon>Thermomonosporaceae</taxon>
        <taxon>Actinocorallia</taxon>
    </lineage>
</organism>
<dbReference type="Proteomes" id="UP001501237">
    <property type="component" value="Unassembled WGS sequence"/>
</dbReference>
<evidence type="ECO:0000313" key="2">
    <source>
        <dbReference type="EMBL" id="GAA3231276.1"/>
    </source>
</evidence>
<dbReference type="EMBL" id="BAAAUV010000021">
    <property type="protein sequence ID" value="GAA3231276.1"/>
    <property type="molecule type" value="Genomic_DNA"/>
</dbReference>
<comment type="caution">
    <text evidence="2">The sequence shown here is derived from an EMBL/GenBank/DDBJ whole genome shotgun (WGS) entry which is preliminary data.</text>
</comment>
<proteinExistence type="predicted"/>
<accession>A0ABP6QHJ3</accession>
<name>A0ABP6QHJ3_9ACTN</name>
<gene>
    <name evidence="2" type="ORF">GCM10010468_62300</name>
</gene>
<reference evidence="3" key="1">
    <citation type="journal article" date="2019" name="Int. J. Syst. Evol. Microbiol.">
        <title>The Global Catalogue of Microorganisms (GCM) 10K type strain sequencing project: providing services to taxonomists for standard genome sequencing and annotation.</title>
        <authorList>
            <consortium name="The Broad Institute Genomics Platform"/>
            <consortium name="The Broad Institute Genome Sequencing Center for Infectious Disease"/>
            <person name="Wu L."/>
            <person name="Ma J."/>
        </authorList>
    </citation>
    <scope>NUCLEOTIDE SEQUENCE [LARGE SCALE GENOMIC DNA]</scope>
    <source>
        <strain evidence="3">JCM 9377</strain>
    </source>
</reference>
<feature type="region of interest" description="Disordered" evidence="1">
    <location>
        <begin position="250"/>
        <end position="274"/>
    </location>
</feature>
<protein>
    <submittedName>
        <fullName evidence="2">Uncharacterized protein</fullName>
    </submittedName>
</protein>
<evidence type="ECO:0000313" key="3">
    <source>
        <dbReference type="Proteomes" id="UP001501237"/>
    </source>
</evidence>
<dbReference type="RefSeq" id="WP_344835453.1">
    <property type="nucleotide sequence ID" value="NZ_BAAAUV010000021.1"/>
</dbReference>
<sequence>MRWRWVVIMLAAALVCAVGVGGYVLVEKVKTALRVDECTVALPADSLSLDLDQAANAATIAAVAYRKKLPARALVIAYATAEQESHIENLPFGDRDSVGIFQQRPSQGWGRADQLQDPVYSTNRFFDALVKVKDYEKRPLHDAAQRVQRSADGSLYAQHEPMGKILAEGFGGTAPASVTCWYGEDPPRAADATKALRELRRAFGSRMKTDAQGVDLPAGSPPAVGWSVASWAVAHASRYGLTEVRHAGKKWTRSSGNDGWSTDGAAPAEKVLLR</sequence>
<evidence type="ECO:0000256" key="1">
    <source>
        <dbReference type="SAM" id="MobiDB-lite"/>
    </source>
</evidence>